<protein>
    <recommendedName>
        <fullName evidence="2">DUF3669 domain-containing protein</fullName>
    </recommendedName>
</protein>
<feature type="domain" description="DUF3669" evidence="2">
    <location>
        <begin position="321"/>
        <end position="382"/>
    </location>
</feature>
<evidence type="ECO:0000313" key="3">
    <source>
        <dbReference type="EMBL" id="KIW14921.1"/>
    </source>
</evidence>
<dbReference type="RefSeq" id="XP_016235137.1">
    <property type="nucleotide sequence ID" value="XM_016382035.1"/>
</dbReference>
<organism evidence="3 4">
    <name type="scientific">Exophiala spinifera</name>
    <dbReference type="NCBI Taxonomy" id="91928"/>
    <lineage>
        <taxon>Eukaryota</taxon>
        <taxon>Fungi</taxon>
        <taxon>Dikarya</taxon>
        <taxon>Ascomycota</taxon>
        <taxon>Pezizomycotina</taxon>
        <taxon>Eurotiomycetes</taxon>
        <taxon>Chaetothyriomycetidae</taxon>
        <taxon>Chaetothyriales</taxon>
        <taxon>Herpotrichiellaceae</taxon>
        <taxon>Exophiala</taxon>
    </lineage>
</organism>
<dbReference type="STRING" id="91928.A0A0D1YJ08"/>
<dbReference type="GeneID" id="27334789"/>
<dbReference type="PANTHER" id="PTHR40780:SF2">
    <property type="entry name" value="DUF3669 DOMAIN-CONTAINING PROTEIN"/>
    <property type="match status" value="1"/>
</dbReference>
<dbReference type="VEuPathDB" id="FungiDB:PV08_07706"/>
<evidence type="ECO:0000313" key="4">
    <source>
        <dbReference type="Proteomes" id="UP000053328"/>
    </source>
</evidence>
<accession>A0A0D1YJ08</accession>
<evidence type="ECO:0000259" key="2">
    <source>
        <dbReference type="Pfam" id="PF12417"/>
    </source>
</evidence>
<dbReference type="AlphaFoldDB" id="A0A0D1YJ08"/>
<name>A0A0D1YJ08_9EURO</name>
<keyword evidence="4" id="KW-1185">Reference proteome</keyword>
<dbReference type="PANTHER" id="PTHR40780">
    <property type="entry name" value="DUF3669 DOMAIN-CONTAINING PROTEIN"/>
    <property type="match status" value="1"/>
</dbReference>
<proteinExistence type="predicted"/>
<sequence>MASQINEKTGRASLKDKARLINSSTLAQEYSRRSILLEEVLGQSPEEILRRTLSTGTAVATASSSAQRMDLCRPPSPETQLAFRDIGRGSCGSIFEVPGAPYAIKKGSNVAAIWNDFNLTNLAYNSHIKCLFLFRDDFPNHQVPRSPLARFFNSPESSWWETNMSCFPEADRVRAAAFHLDRILPVTKETREAIVQTYFEPDRSTQRQVLSNIDNKDCLVRVYFGENSPSDELYDSSDTLRNFPLYVDRAQELKLDIDKLAEEMALGLAVLHWEAQIDTQDVEFVIGTSTTTVLSSYQPDHRRLPPPVSTFDDFGKREIQMWMLDFDKATQVALSDTDIVQKYFVAVTGNDPYFPHPQLNLKLWQTFSQAYLQASKVILKTKRVGNSMLELPGMLIQRWELWGVTSTQDDEDDPFERGTDYEEDEEDFSEATSEDEDDDSGPEP</sequence>
<dbReference type="OrthoDB" id="2993351at2759"/>
<dbReference type="Proteomes" id="UP000053328">
    <property type="component" value="Unassembled WGS sequence"/>
</dbReference>
<feature type="compositionally biased region" description="Acidic residues" evidence="1">
    <location>
        <begin position="421"/>
        <end position="444"/>
    </location>
</feature>
<feature type="region of interest" description="Disordered" evidence="1">
    <location>
        <begin position="406"/>
        <end position="444"/>
    </location>
</feature>
<gene>
    <name evidence="3" type="ORF">PV08_07706</name>
</gene>
<dbReference type="Pfam" id="PF12417">
    <property type="entry name" value="DUF3669"/>
    <property type="match status" value="1"/>
</dbReference>
<reference evidence="3 4" key="1">
    <citation type="submission" date="2015-01" db="EMBL/GenBank/DDBJ databases">
        <title>The Genome Sequence of Exophiala spinifera CBS89968.</title>
        <authorList>
            <consortium name="The Broad Institute Genomics Platform"/>
            <person name="Cuomo C."/>
            <person name="de Hoog S."/>
            <person name="Gorbushina A."/>
            <person name="Stielow B."/>
            <person name="Teixiera M."/>
            <person name="Abouelleil A."/>
            <person name="Chapman S.B."/>
            <person name="Priest M."/>
            <person name="Young S.K."/>
            <person name="Wortman J."/>
            <person name="Nusbaum C."/>
            <person name="Birren B."/>
        </authorList>
    </citation>
    <scope>NUCLEOTIDE SEQUENCE [LARGE SCALE GENOMIC DNA]</scope>
    <source>
        <strain evidence="3 4">CBS 89968</strain>
    </source>
</reference>
<dbReference type="InterPro" id="IPR022137">
    <property type="entry name" value="Znf_prot_DUF3669"/>
</dbReference>
<dbReference type="HOGENOM" id="CLU_039531_1_0_1"/>
<evidence type="ECO:0000256" key="1">
    <source>
        <dbReference type="SAM" id="MobiDB-lite"/>
    </source>
</evidence>
<dbReference type="EMBL" id="KN847496">
    <property type="protein sequence ID" value="KIW14921.1"/>
    <property type="molecule type" value="Genomic_DNA"/>
</dbReference>